<sequence length="88" mass="9657">MVAVRTEVVVMAMMLVKALVTRGIMGATITVTLVEVLEVMSEDLQGNFQRNAPSQWTGAHRVPCILTLNPHPGNTRCGWATWSLEAHI</sequence>
<reference evidence="1 2" key="1">
    <citation type="submission" date="2022-11" db="EMBL/GenBank/DDBJ databases">
        <title>Whole genome sequence of Eschrichtius robustus ER-17-0199.</title>
        <authorList>
            <person name="Bruniche-Olsen A."/>
            <person name="Black A.N."/>
            <person name="Fields C.J."/>
            <person name="Walden K."/>
            <person name="Dewoody J.A."/>
        </authorList>
    </citation>
    <scope>NUCLEOTIDE SEQUENCE [LARGE SCALE GENOMIC DNA]</scope>
    <source>
        <strain evidence="1">ER-17-0199</strain>
        <tissue evidence="1">Blubber</tissue>
    </source>
</reference>
<comment type="caution">
    <text evidence="1">The sequence shown here is derived from an EMBL/GenBank/DDBJ whole genome shotgun (WGS) entry which is preliminary data.</text>
</comment>
<evidence type="ECO:0008006" key="3">
    <source>
        <dbReference type="Google" id="ProtNLM"/>
    </source>
</evidence>
<proteinExistence type="predicted"/>
<gene>
    <name evidence="1" type="ORF">J1605_006440</name>
</gene>
<accession>A0AB34H5P1</accession>
<dbReference type="AlphaFoldDB" id="A0AB34H5P1"/>
<dbReference type="Proteomes" id="UP001159641">
    <property type="component" value="Unassembled WGS sequence"/>
</dbReference>
<dbReference type="EMBL" id="JAIQCJ010001995">
    <property type="protein sequence ID" value="KAJ8786220.1"/>
    <property type="molecule type" value="Genomic_DNA"/>
</dbReference>
<protein>
    <recommendedName>
        <fullName evidence="3">Secreted protein</fullName>
    </recommendedName>
</protein>
<evidence type="ECO:0000313" key="2">
    <source>
        <dbReference type="Proteomes" id="UP001159641"/>
    </source>
</evidence>
<organism evidence="1 2">
    <name type="scientific">Eschrichtius robustus</name>
    <name type="common">California gray whale</name>
    <name type="synonym">Eschrichtius gibbosus</name>
    <dbReference type="NCBI Taxonomy" id="9764"/>
    <lineage>
        <taxon>Eukaryota</taxon>
        <taxon>Metazoa</taxon>
        <taxon>Chordata</taxon>
        <taxon>Craniata</taxon>
        <taxon>Vertebrata</taxon>
        <taxon>Euteleostomi</taxon>
        <taxon>Mammalia</taxon>
        <taxon>Eutheria</taxon>
        <taxon>Laurasiatheria</taxon>
        <taxon>Artiodactyla</taxon>
        <taxon>Whippomorpha</taxon>
        <taxon>Cetacea</taxon>
        <taxon>Mysticeti</taxon>
        <taxon>Eschrichtiidae</taxon>
        <taxon>Eschrichtius</taxon>
    </lineage>
</organism>
<evidence type="ECO:0000313" key="1">
    <source>
        <dbReference type="EMBL" id="KAJ8786220.1"/>
    </source>
</evidence>
<keyword evidence="2" id="KW-1185">Reference proteome</keyword>
<name>A0AB34H5P1_ESCRO</name>